<dbReference type="EMBL" id="CM043016">
    <property type="protein sequence ID" value="KAI4467535.1"/>
    <property type="molecule type" value="Genomic_DNA"/>
</dbReference>
<evidence type="ECO:0000313" key="2">
    <source>
        <dbReference type="Proteomes" id="UP001056778"/>
    </source>
</evidence>
<reference evidence="1" key="1">
    <citation type="submission" date="2022-04" db="EMBL/GenBank/DDBJ databases">
        <title>Chromosome-scale genome assembly of Holotrichia oblita Faldermann.</title>
        <authorList>
            <person name="Rongchong L."/>
        </authorList>
    </citation>
    <scope>NUCLEOTIDE SEQUENCE</scope>
    <source>
        <strain evidence="1">81SQS9</strain>
    </source>
</reference>
<comment type="caution">
    <text evidence="1">The sequence shown here is derived from an EMBL/GenBank/DDBJ whole genome shotgun (WGS) entry which is preliminary data.</text>
</comment>
<organism evidence="1 2">
    <name type="scientific">Holotrichia oblita</name>
    <name type="common">Chafer beetle</name>
    <dbReference type="NCBI Taxonomy" id="644536"/>
    <lineage>
        <taxon>Eukaryota</taxon>
        <taxon>Metazoa</taxon>
        <taxon>Ecdysozoa</taxon>
        <taxon>Arthropoda</taxon>
        <taxon>Hexapoda</taxon>
        <taxon>Insecta</taxon>
        <taxon>Pterygota</taxon>
        <taxon>Neoptera</taxon>
        <taxon>Endopterygota</taxon>
        <taxon>Coleoptera</taxon>
        <taxon>Polyphaga</taxon>
        <taxon>Scarabaeiformia</taxon>
        <taxon>Scarabaeidae</taxon>
        <taxon>Melolonthinae</taxon>
        <taxon>Holotrichia</taxon>
    </lineage>
</organism>
<protein>
    <submittedName>
        <fullName evidence="1">I[[h]] channel isoform e</fullName>
    </submittedName>
</protein>
<name>A0ACB9TL74_HOLOL</name>
<evidence type="ECO:0000313" key="1">
    <source>
        <dbReference type="EMBL" id="KAI4467535.1"/>
    </source>
</evidence>
<keyword evidence="2" id="KW-1185">Reference proteome</keyword>
<proteinExistence type="predicted"/>
<dbReference type="Proteomes" id="UP001056778">
    <property type="component" value="Chromosome 2"/>
</dbReference>
<gene>
    <name evidence="1" type="ORF">MML48_2g00008301</name>
</gene>
<accession>A0ACB9TL74</accession>
<sequence>MIVLSLYMLHWGSCLLYGVQYMYFMYKMPPDTWMLNAGIYPTPGKEQNVSVYTKYIWCLYVAVCHYYRVGGGIYDTHSVGDYILLTGLMLIGAIYSAYIIVIVLQAIGTANASESKYEELMRQLYHYLKFKRMPLHIHMRLQMYYEYRFRKRYFREQSIMATLSEHLRYEIKLCTSSHLIGKVAIFKGLSRNVVGSIIGGLNLDIYLANDVIIQCNSVVENWFLISYGTVAVIHKTGVELIHMQDGECFGEVQIVTGESDVNIIAVEISEIFSIPRNDFLKYLSNDTIRKRIDDLIYQRQTAAKMNLERYALLHQEREEVLYKVRSGKILQRGRLRLL</sequence>